<reference evidence="4 6" key="2">
    <citation type="submission" date="2021-03" db="EMBL/GenBank/DDBJ databases">
        <title>Rapid diversification of plasmids in a genus of pathogenic and nitrogen fixing bacteria.</title>
        <authorList>
            <person name="Weisberg A.J."/>
            <person name="Miller M."/>
            <person name="Ream W."/>
            <person name="Grunwald N.J."/>
            <person name="Chang J.H."/>
        </authorList>
    </citation>
    <scope>NUCLEOTIDE SEQUENCE [LARGE SCALE GENOMIC DNA]</scope>
    <source>
        <strain evidence="4 6">AF3.44</strain>
    </source>
</reference>
<dbReference type="KEGG" id="alf:CFBP5473_08845"/>
<dbReference type="EMBL" id="CP039691">
    <property type="protein sequence ID" value="QCI98006.1"/>
    <property type="molecule type" value="Genomic_DNA"/>
</dbReference>
<evidence type="ECO:0000313" key="3">
    <source>
        <dbReference type="EMBL" id="QCI98006.1"/>
    </source>
</evidence>
<dbReference type="AlphaFoldDB" id="A0A4D7DUM6"/>
<organism evidence="3 5">
    <name type="scientific">Agrobacterium larrymoorei</name>
    <dbReference type="NCBI Taxonomy" id="160699"/>
    <lineage>
        <taxon>Bacteria</taxon>
        <taxon>Pseudomonadati</taxon>
        <taxon>Pseudomonadota</taxon>
        <taxon>Alphaproteobacteria</taxon>
        <taxon>Hyphomicrobiales</taxon>
        <taxon>Rhizobiaceae</taxon>
        <taxon>Rhizobium/Agrobacterium group</taxon>
        <taxon>Agrobacterium</taxon>
    </lineage>
</organism>
<protein>
    <submittedName>
        <fullName evidence="3">Uncharacterized protein</fullName>
    </submittedName>
</protein>
<feature type="transmembrane region" description="Helical" evidence="2">
    <location>
        <begin position="51"/>
        <end position="70"/>
    </location>
</feature>
<name>A0A4D7DUM6_9HYPH</name>
<reference evidence="3 5" key="1">
    <citation type="submission" date="2019-04" db="EMBL/GenBank/DDBJ databases">
        <title>Complete genome sequence of Agrobacterium larrymoorei CFBP5473.</title>
        <authorList>
            <person name="Haryono M."/>
            <person name="Chou L."/>
            <person name="Lin Y.-C."/>
            <person name="Lai E.-M."/>
            <person name="Kuo C.-H."/>
        </authorList>
    </citation>
    <scope>NUCLEOTIDE SEQUENCE [LARGE SCALE GENOMIC DNA]</scope>
    <source>
        <strain evidence="3 5">CFBP5473</strain>
    </source>
</reference>
<keyword evidence="2" id="KW-0812">Transmembrane</keyword>
<gene>
    <name evidence="3" type="ORF">CFBP5473_08845</name>
    <name evidence="4" type="ORF">J5285_10855</name>
</gene>
<evidence type="ECO:0000256" key="2">
    <source>
        <dbReference type="SAM" id="Phobius"/>
    </source>
</evidence>
<keyword evidence="6" id="KW-1185">Reference proteome</keyword>
<evidence type="ECO:0000256" key="1">
    <source>
        <dbReference type="SAM" id="MobiDB-lite"/>
    </source>
</evidence>
<evidence type="ECO:0000313" key="5">
    <source>
        <dbReference type="Proteomes" id="UP000298545"/>
    </source>
</evidence>
<keyword evidence="2" id="KW-1133">Transmembrane helix</keyword>
<sequence length="71" mass="7989">MKSTIMFKDDHPKGLVSGRPNARAGAHRPGANDNFRSLEFETEGQERDWRLLCLVSAIVCGLTAFIFLPLW</sequence>
<evidence type="ECO:0000313" key="6">
    <source>
        <dbReference type="Proteomes" id="UP000826513"/>
    </source>
</evidence>
<dbReference type="Proteomes" id="UP000826513">
    <property type="component" value="Chromosome 1"/>
</dbReference>
<dbReference type="RefSeq" id="WP_136954336.1">
    <property type="nucleotide sequence ID" value="NZ_CP039691.1"/>
</dbReference>
<accession>A0A4D7DUM6</accession>
<keyword evidence="2" id="KW-0472">Membrane</keyword>
<proteinExistence type="predicted"/>
<feature type="region of interest" description="Disordered" evidence="1">
    <location>
        <begin position="1"/>
        <end position="30"/>
    </location>
</feature>
<dbReference type="EMBL" id="CP072167">
    <property type="protein sequence ID" value="QYA06542.1"/>
    <property type="molecule type" value="Genomic_DNA"/>
</dbReference>
<evidence type="ECO:0000313" key="4">
    <source>
        <dbReference type="EMBL" id="QYA06542.1"/>
    </source>
</evidence>
<dbReference type="Proteomes" id="UP000298545">
    <property type="component" value="Chromosome circular"/>
</dbReference>
<dbReference type="STRING" id="1367849.GCA_000518585_00112"/>
<dbReference type="OrthoDB" id="8401295at2"/>